<accession>T1H7X6</accession>
<protein>
    <recommendedName>
        <fullName evidence="10">Odorant receptor</fullName>
    </recommendedName>
</protein>
<keyword evidence="5 10" id="KW-0552">Olfaction</keyword>
<keyword evidence="12" id="KW-1185">Reference proteome</keyword>
<dbReference type="VEuPathDB" id="VectorBase:RPRC000108"/>
<keyword evidence="3 10" id="KW-0716">Sensory transduction</keyword>
<evidence type="ECO:0000256" key="9">
    <source>
        <dbReference type="ARBA" id="ARBA00023224"/>
    </source>
</evidence>
<evidence type="ECO:0000256" key="3">
    <source>
        <dbReference type="ARBA" id="ARBA00022606"/>
    </source>
</evidence>
<evidence type="ECO:0000256" key="5">
    <source>
        <dbReference type="ARBA" id="ARBA00022725"/>
    </source>
</evidence>
<keyword evidence="7 10" id="KW-0472">Membrane</keyword>
<dbReference type="AlphaFoldDB" id="T1H7X6"/>
<dbReference type="EnsemblMetazoa" id="RPRC000108-RA">
    <property type="protein sequence ID" value="RPRC000108-PA"/>
    <property type="gene ID" value="RPRC000108"/>
</dbReference>
<feature type="transmembrane region" description="Helical" evidence="10">
    <location>
        <begin position="259"/>
        <end position="283"/>
    </location>
</feature>
<feature type="transmembrane region" description="Helical" evidence="10">
    <location>
        <begin position="124"/>
        <end position="143"/>
    </location>
</feature>
<dbReference type="GO" id="GO:0004984">
    <property type="term" value="F:olfactory receptor activity"/>
    <property type="evidence" value="ECO:0007669"/>
    <property type="project" value="InterPro"/>
</dbReference>
<dbReference type="InParanoid" id="T1H7X6"/>
<feature type="transmembrane region" description="Helical" evidence="10">
    <location>
        <begin position="295"/>
        <end position="317"/>
    </location>
</feature>
<evidence type="ECO:0000256" key="1">
    <source>
        <dbReference type="ARBA" id="ARBA00004651"/>
    </source>
</evidence>
<dbReference type="Proteomes" id="UP000015103">
    <property type="component" value="Unassembled WGS sequence"/>
</dbReference>
<proteinExistence type="inferred from homology"/>
<dbReference type="PANTHER" id="PTHR21137:SF35">
    <property type="entry name" value="ODORANT RECEPTOR 19A-RELATED"/>
    <property type="match status" value="1"/>
</dbReference>
<comment type="similarity">
    <text evidence="10">Belongs to the insect chemoreceptor superfamily. Heteromeric odorant receptor channel (TC 1.A.69) family.</text>
</comment>
<dbReference type="PANTHER" id="PTHR21137">
    <property type="entry name" value="ODORANT RECEPTOR"/>
    <property type="match status" value="1"/>
</dbReference>
<dbReference type="GO" id="GO:0005886">
    <property type="term" value="C:plasma membrane"/>
    <property type="evidence" value="ECO:0007669"/>
    <property type="project" value="UniProtKB-SubCell"/>
</dbReference>
<dbReference type="Pfam" id="PF02949">
    <property type="entry name" value="7tm_6"/>
    <property type="match status" value="1"/>
</dbReference>
<evidence type="ECO:0000256" key="8">
    <source>
        <dbReference type="ARBA" id="ARBA00023170"/>
    </source>
</evidence>
<feature type="transmembrane region" description="Helical" evidence="10">
    <location>
        <begin position="180"/>
        <end position="209"/>
    </location>
</feature>
<sequence>MAFKEMNMFYRIFHMFGVWYAQPTDLYGTLSFIGQVFRHFLFILSWSAEVVSVYLEGFRRSMNGSAFFLIISFVTVFEIVMIFLKRKEIHCIMNMLEMSANNRSGWEKQYFDQRTVFVKKVVKTYQTTMIVIGLLLYLVFPMVNELLELYGVQPMNVALPFSELSIEGPYKKILEKLRTFWGIIWCLHGITFFSCVHSLFFTFTLYTAAEIDLVCEKIRRLSYIDDVEYYKVDKANKNGISLLEIIVHHQFVLKLSKKLINLFGLIFALENTIAAVSLCLNLITVRFEIMNSKPGVVIISVVSMFSNVIQQTTVYYFGNYLTERCNVIYERLYELPWYRLPPSVRKTISIMSRQASMPTVINYRGLARITLENYAQLMNAAYSYFTVMSSLLDE</sequence>
<reference evidence="11" key="1">
    <citation type="submission" date="2015-05" db="UniProtKB">
        <authorList>
            <consortium name="EnsemblMetazoa"/>
        </authorList>
    </citation>
    <scope>IDENTIFICATION</scope>
</reference>
<keyword evidence="4 10" id="KW-0812">Transmembrane</keyword>
<name>T1H7X6_RHOPR</name>
<dbReference type="eggNOG" id="ENOG502SVG4">
    <property type="taxonomic scope" value="Eukaryota"/>
</dbReference>
<evidence type="ECO:0000256" key="10">
    <source>
        <dbReference type="RuleBase" id="RU351113"/>
    </source>
</evidence>
<dbReference type="InterPro" id="IPR004117">
    <property type="entry name" value="7tm6_olfct_rcpt"/>
</dbReference>
<keyword evidence="9 10" id="KW-0807">Transducer</keyword>
<dbReference type="RefSeq" id="XP_073999905.1">
    <property type="nucleotide sequence ID" value="XM_074143804.1"/>
</dbReference>
<dbReference type="OMA" id="HIHHICA"/>
<comment type="caution">
    <text evidence="10">Lacks conserved residue(s) required for the propagation of feature annotation.</text>
</comment>
<evidence type="ECO:0000256" key="4">
    <source>
        <dbReference type="ARBA" id="ARBA00022692"/>
    </source>
</evidence>
<dbReference type="EMBL" id="ACPB03023255">
    <property type="status" value="NOT_ANNOTATED_CDS"/>
    <property type="molecule type" value="Genomic_DNA"/>
</dbReference>
<keyword evidence="6 10" id="KW-1133">Transmembrane helix</keyword>
<dbReference type="GO" id="GO:0005549">
    <property type="term" value="F:odorant binding"/>
    <property type="evidence" value="ECO:0007669"/>
    <property type="project" value="InterPro"/>
</dbReference>
<feature type="transmembrane region" description="Helical" evidence="10">
    <location>
        <begin position="67"/>
        <end position="84"/>
    </location>
</feature>
<organism evidence="11 12">
    <name type="scientific">Rhodnius prolixus</name>
    <name type="common">Triatomid bug</name>
    <dbReference type="NCBI Taxonomy" id="13249"/>
    <lineage>
        <taxon>Eukaryota</taxon>
        <taxon>Metazoa</taxon>
        <taxon>Ecdysozoa</taxon>
        <taxon>Arthropoda</taxon>
        <taxon>Hexapoda</taxon>
        <taxon>Insecta</taxon>
        <taxon>Pterygota</taxon>
        <taxon>Neoptera</taxon>
        <taxon>Paraneoptera</taxon>
        <taxon>Hemiptera</taxon>
        <taxon>Heteroptera</taxon>
        <taxon>Panheteroptera</taxon>
        <taxon>Cimicomorpha</taxon>
        <taxon>Reduviidae</taxon>
        <taxon>Triatominae</taxon>
        <taxon>Rhodnius</taxon>
    </lineage>
</organism>
<dbReference type="FunCoup" id="T1H7X6">
    <property type="interactions" value="76"/>
</dbReference>
<comment type="subcellular location">
    <subcellularLocation>
        <location evidence="1 10">Cell membrane</location>
        <topology evidence="1 10">Multi-pass membrane protein</topology>
    </subcellularLocation>
</comment>
<evidence type="ECO:0000256" key="7">
    <source>
        <dbReference type="ARBA" id="ARBA00023136"/>
    </source>
</evidence>
<keyword evidence="8 10" id="KW-0675">Receptor</keyword>
<dbReference type="HOGENOM" id="CLU_697014_0_0_1"/>
<keyword evidence="2" id="KW-1003">Cell membrane</keyword>
<dbReference type="GO" id="GO:0007165">
    <property type="term" value="P:signal transduction"/>
    <property type="evidence" value="ECO:0007669"/>
    <property type="project" value="UniProtKB-KW"/>
</dbReference>
<evidence type="ECO:0000313" key="12">
    <source>
        <dbReference type="Proteomes" id="UP000015103"/>
    </source>
</evidence>
<evidence type="ECO:0000256" key="6">
    <source>
        <dbReference type="ARBA" id="ARBA00022989"/>
    </source>
</evidence>
<evidence type="ECO:0000256" key="2">
    <source>
        <dbReference type="ARBA" id="ARBA00022475"/>
    </source>
</evidence>
<dbReference type="EMBL" id="ACPB03023254">
    <property type="status" value="NOT_ANNOTATED_CDS"/>
    <property type="molecule type" value="Genomic_DNA"/>
</dbReference>
<evidence type="ECO:0000313" key="11">
    <source>
        <dbReference type="EnsemblMetazoa" id="RPRC000108-PA"/>
    </source>
</evidence>
<dbReference type="GeneID" id="141462170"/>